<accession>A0AAW6T8Z5</accession>
<protein>
    <submittedName>
        <fullName evidence="2">Uncharacterized protein</fullName>
    </submittedName>
</protein>
<gene>
    <name evidence="2" type="ORF">QF206_03925</name>
</gene>
<reference evidence="2 3" key="1">
    <citation type="submission" date="2023-04" db="EMBL/GenBank/DDBJ databases">
        <title>Klugiella caeni sp. nov. isolated from the sludge of biochemical tank.</title>
        <authorList>
            <person name="Geng K."/>
        </authorList>
    </citation>
    <scope>NUCLEOTIDE SEQUENCE [LARGE SCALE GENOMIC DNA]</scope>
    <source>
        <strain evidence="2 3">YN-L-19</strain>
    </source>
</reference>
<name>A0AAW6T8Z5_9MICO</name>
<dbReference type="Proteomes" id="UP001321506">
    <property type="component" value="Unassembled WGS sequence"/>
</dbReference>
<evidence type="ECO:0000313" key="3">
    <source>
        <dbReference type="Proteomes" id="UP001321506"/>
    </source>
</evidence>
<proteinExistence type="predicted"/>
<evidence type="ECO:0000313" key="2">
    <source>
        <dbReference type="EMBL" id="MDI2098112.1"/>
    </source>
</evidence>
<sequence>MSERPRPPFDDPDFDGVLVEVVAQFGRRIVDRPERLRAVLADTVGTASATVESDAALRARIDAIVTASALGVASSIRDSDPAVAATPDEIRAWFDQLVQAGLSLRDAALAAHSWATAFNASATAQMTEEVSDQLSQSEPAAEDVADRDVTNCAAASASASSTGAAGAGADATADSGAMPQTVLGPEFDESRTVGVEGSVLVAPAPTDPALAALAPPQSAPTRSLLQPPAPQHHQPVPRNHQPVPQGFRPSLEQLALLAPPNGAPATGLEAPAGPITRRAPRPASAPSAPGARGWPMWLRTPWPAVVAGALALAAAAITVPIILGGPPPPPEPGELTASAGALFTEGEVALFVLDEDALRSMSPASTDISAPSDWGVTEVTPAETTASAAECAPLLWYSPGTNGTGVNAAASGSSVYGGYAWNGYDGSVTSYGRIYPTPEIAAGALRALAPASCEAGFETTSKGETLTPVVDVQDVFTYEGGIEVLETGLAFRDRTEFRVCGRDLNLVVCHWTVELPEGSAGPSIAALVNAFVDTANAYQPLMGRG</sequence>
<comment type="caution">
    <text evidence="2">The sequence shown here is derived from an EMBL/GenBank/DDBJ whole genome shotgun (WGS) entry which is preliminary data.</text>
</comment>
<keyword evidence="3" id="KW-1185">Reference proteome</keyword>
<dbReference type="AlphaFoldDB" id="A0AAW6T8Z5"/>
<organism evidence="2 3">
    <name type="scientific">Ruicaihuangia caeni</name>
    <dbReference type="NCBI Taxonomy" id="3042517"/>
    <lineage>
        <taxon>Bacteria</taxon>
        <taxon>Bacillati</taxon>
        <taxon>Actinomycetota</taxon>
        <taxon>Actinomycetes</taxon>
        <taxon>Micrococcales</taxon>
        <taxon>Microbacteriaceae</taxon>
        <taxon>Ruicaihuangia</taxon>
    </lineage>
</organism>
<dbReference type="EMBL" id="JASATX010000001">
    <property type="protein sequence ID" value="MDI2098112.1"/>
    <property type="molecule type" value="Genomic_DNA"/>
</dbReference>
<feature type="region of interest" description="Disordered" evidence="1">
    <location>
        <begin position="156"/>
        <end position="184"/>
    </location>
</feature>
<evidence type="ECO:0000256" key="1">
    <source>
        <dbReference type="SAM" id="MobiDB-lite"/>
    </source>
</evidence>
<dbReference type="RefSeq" id="WP_281487873.1">
    <property type="nucleotide sequence ID" value="NZ_JASATX010000001.1"/>
</dbReference>
<feature type="compositionally biased region" description="Low complexity" evidence="1">
    <location>
        <begin position="156"/>
        <end position="177"/>
    </location>
</feature>
<feature type="region of interest" description="Disordered" evidence="1">
    <location>
        <begin position="214"/>
        <end position="238"/>
    </location>
</feature>